<dbReference type="KEGG" id="mflg:ABS361_21605"/>
<dbReference type="InterPro" id="IPR002347">
    <property type="entry name" value="SDR_fam"/>
</dbReference>
<dbReference type="PRINTS" id="PR00081">
    <property type="entry name" value="GDHRDH"/>
</dbReference>
<comment type="similarity">
    <text evidence="1">Belongs to the short-chain dehydrogenases/reductases (SDR) family.</text>
</comment>
<dbReference type="PANTHER" id="PTHR42760">
    <property type="entry name" value="SHORT-CHAIN DEHYDROGENASES/REDUCTASES FAMILY MEMBER"/>
    <property type="match status" value="1"/>
</dbReference>
<dbReference type="SMART" id="SM00822">
    <property type="entry name" value="PKS_KR"/>
    <property type="match status" value="1"/>
</dbReference>
<dbReference type="PRINTS" id="PR00080">
    <property type="entry name" value="SDRFAMILY"/>
</dbReference>
<proteinExistence type="inferred from homology"/>
<dbReference type="EMBL" id="CP158568">
    <property type="protein sequence ID" value="XBY44568.1"/>
    <property type="molecule type" value="Genomic_DNA"/>
</dbReference>
<name>A0AAU7X9Y4_9HYPH</name>
<dbReference type="GO" id="GO:0030497">
    <property type="term" value="P:fatty acid elongation"/>
    <property type="evidence" value="ECO:0007669"/>
    <property type="project" value="TreeGrafter"/>
</dbReference>
<dbReference type="InterPro" id="IPR057326">
    <property type="entry name" value="KR_dom"/>
</dbReference>
<protein>
    <submittedName>
        <fullName evidence="4">3-ketoacyl-ACP reductase</fullName>
    </submittedName>
</protein>
<evidence type="ECO:0000256" key="2">
    <source>
        <dbReference type="ARBA" id="ARBA00023002"/>
    </source>
</evidence>
<dbReference type="GO" id="GO:0016616">
    <property type="term" value="F:oxidoreductase activity, acting on the CH-OH group of donors, NAD or NADP as acceptor"/>
    <property type="evidence" value="ECO:0007669"/>
    <property type="project" value="UniProtKB-ARBA"/>
</dbReference>
<keyword evidence="2" id="KW-0560">Oxidoreductase</keyword>
<dbReference type="PROSITE" id="PS00061">
    <property type="entry name" value="ADH_SHORT"/>
    <property type="match status" value="1"/>
</dbReference>
<sequence>MTGPRPTASTKPVALVTGGRRGIGLAIARDLARAGWDLAITDAVDDAIFDAAIGELRGLGATVAAETFDLADLDAHGRALDRIFATLGHVDCLVNNAGRGAVVRGDLLDLLPANFDAVLDVNLRGTVFLTQAITRRMLAAPATPQPRSIVTVTSVSAAAASPERTDYCISKAGLSMFVKALALRLAGTGIGVFEVRPGIIKTDMTAPVTEKYDRLIDGGLVPERRWGLPEDVARAVASLASGAFGFSTGAVIDVDGGLALPRL</sequence>
<organism evidence="4">
    <name type="scientific">Methyloraptor flagellatus</name>
    <dbReference type="NCBI Taxonomy" id="3162530"/>
    <lineage>
        <taxon>Bacteria</taxon>
        <taxon>Pseudomonadati</taxon>
        <taxon>Pseudomonadota</taxon>
        <taxon>Alphaproteobacteria</taxon>
        <taxon>Hyphomicrobiales</taxon>
        <taxon>Ancalomicrobiaceae</taxon>
        <taxon>Methyloraptor</taxon>
    </lineage>
</organism>
<feature type="domain" description="Ketoreductase" evidence="3">
    <location>
        <begin position="12"/>
        <end position="196"/>
    </location>
</feature>
<evidence type="ECO:0000256" key="1">
    <source>
        <dbReference type="ARBA" id="ARBA00006484"/>
    </source>
</evidence>
<reference evidence="4" key="1">
    <citation type="submission" date="2024-06" db="EMBL/GenBank/DDBJ databases">
        <title>Methylostella associata gen. nov., sp. nov., a novel Ancalomicrobiaceae-affiliated facultatively methylotrophic bacteria that feed on methanotrophs of the genus Methylococcus.</title>
        <authorList>
            <person name="Saltykova V."/>
            <person name="Danilova O.V."/>
            <person name="Oshkin I.Y."/>
            <person name="Belova S.E."/>
            <person name="Pimenov N.V."/>
            <person name="Dedysh S.N."/>
        </authorList>
    </citation>
    <scope>NUCLEOTIDE SEQUENCE</scope>
    <source>
        <strain evidence="4">S20</strain>
    </source>
</reference>
<dbReference type="InterPro" id="IPR036291">
    <property type="entry name" value="NAD(P)-bd_dom_sf"/>
</dbReference>
<dbReference type="FunFam" id="3.40.50.720:FF:000173">
    <property type="entry name" value="3-oxoacyl-[acyl-carrier protein] reductase"/>
    <property type="match status" value="1"/>
</dbReference>
<gene>
    <name evidence="4" type="ORF">ABS361_21605</name>
</gene>
<evidence type="ECO:0000313" key="4">
    <source>
        <dbReference type="EMBL" id="XBY44568.1"/>
    </source>
</evidence>
<dbReference type="SUPFAM" id="SSF51735">
    <property type="entry name" value="NAD(P)-binding Rossmann-fold domains"/>
    <property type="match status" value="1"/>
</dbReference>
<dbReference type="PANTHER" id="PTHR42760:SF40">
    <property type="entry name" value="3-OXOACYL-[ACYL-CARRIER-PROTEIN] REDUCTASE, CHLOROPLASTIC"/>
    <property type="match status" value="1"/>
</dbReference>
<dbReference type="AlphaFoldDB" id="A0AAU7X9Y4"/>
<dbReference type="RefSeq" id="WP_407049660.1">
    <property type="nucleotide sequence ID" value="NZ_CP158568.1"/>
</dbReference>
<dbReference type="NCBIfam" id="NF009386">
    <property type="entry name" value="PRK12745.1"/>
    <property type="match status" value="1"/>
</dbReference>
<evidence type="ECO:0000259" key="3">
    <source>
        <dbReference type="SMART" id="SM00822"/>
    </source>
</evidence>
<dbReference type="InterPro" id="IPR020904">
    <property type="entry name" value="Sc_DH/Rdtase_CS"/>
</dbReference>
<dbReference type="Gene3D" id="3.40.50.720">
    <property type="entry name" value="NAD(P)-binding Rossmann-like Domain"/>
    <property type="match status" value="1"/>
</dbReference>
<accession>A0AAU7X9Y4</accession>
<dbReference type="Pfam" id="PF13561">
    <property type="entry name" value="adh_short_C2"/>
    <property type="match status" value="1"/>
</dbReference>